<feature type="coiled-coil region" evidence="1">
    <location>
        <begin position="379"/>
        <end position="420"/>
    </location>
</feature>
<feature type="region of interest" description="Disordered" evidence="2">
    <location>
        <begin position="433"/>
        <end position="459"/>
    </location>
</feature>
<evidence type="ECO:0000313" key="4">
    <source>
        <dbReference type="Proteomes" id="UP001054889"/>
    </source>
</evidence>
<evidence type="ECO:0008006" key="5">
    <source>
        <dbReference type="Google" id="ProtNLM"/>
    </source>
</evidence>
<organism evidence="3 4">
    <name type="scientific">Eleusine coracana subsp. coracana</name>
    <dbReference type="NCBI Taxonomy" id="191504"/>
    <lineage>
        <taxon>Eukaryota</taxon>
        <taxon>Viridiplantae</taxon>
        <taxon>Streptophyta</taxon>
        <taxon>Embryophyta</taxon>
        <taxon>Tracheophyta</taxon>
        <taxon>Spermatophyta</taxon>
        <taxon>Magnoliopsida</taxon>
        <taxon>Liliopsida</taxon>
        <taxon>Poales</taxon>
        <taxon>Poaceae</taxon>
        <taxon>PACMAD clade</taxon>
        <taxon>Chloridoideae</taxon>
        <taxon>Cynodonteae</taxon>
        <taxon>Eleusininae</taxon>
        <taxon>Eleusine</taxon>
    </lineage>
</organism>
<evidence type="ECO:0000313" key="3">
    <source>
        <dbReference type="EMBL" id="GJN22099.1"/>
    </source>
</evidence>
<comment type="caution">
    <text evidence="3">The sequence shown here is derived from an EMBL/GenBank/DDBJ whole genome shotgun (WGS) entry which is preliminary data.</text>
</comment>
<dbReference type="PANTHER" id="PTHR33566:SF6">
    <property type="entry name" value="PROTEIN DEFECTIVE IN MERISTEM SILENCING 3"/>
    <property type="match status" value="1"/>
</dbReference>
<dbReference type="EMBL" id="BQKI01000075">
    <property type="protein sequence ID" value="GJN22099.1"/>
    <property type="molecule type" value="Genomic_DNA"/>
</dbReference>
<accession>A0AAV5EHV3</accession>
<feature type="region of interest" description="Disordered" evidence="2">
    <location>
        <begin position="1"/>
        <end position="29"/>
    </location>
</feature>
<dbReference type="PANTHER" id="PTHR33566">
    <property type="entry name" value="EN/SPM-LIKE TRANSPOSON-RELATED"/>
    <property type="match status" value="1"/>
</dbReference>
<evidence type="ECO:0000256" key="2">
    <source>
        <dbReference type="SAM" id="MobiDB-lite"/>
    </source>
</evidence>
<protein>
    <recommendedName>
        <fullName evidence="5">Protein DEFECTIVE IN MERISTEM SILENCING 3</fullName>
    </recommendedName>
</protein>
<keyword evidence="1" id="KW-0175">Coiled coil</keyword>
<dbReference type="Proteomes" id="UP001054889">
    <property type="component" value="Unassembled WGS sequence"/>
</dbReference>
<evidence type="ECO:0000256" key="1">
    <source>
        <dbReference type="SAM" id="Coils"/>
    </source>
</evidence>
<gene>
    <name evidence="3" type="primary">gb09633</name>
    <name evidence="3" type="ORF">PR202_gb09633</name>
</gene>
<reference evidence="3" key="2">
    <citation type="submission" date="2021-12" db="EMBL/GenBank/DDBJ databases">
        <title>Resequencing data analysis of finger millet.</title>
        <authorList>
            <person name="Hatakeyama M."/>
            <person name="Aluri S."/>
            <person name="Balachadran M.T."/>
            <person name="Sivarajan S.R."/>
            <person name="Poveda L."/>
            <person name="Shimizu-Inatsugi R."/>
            <person name="Schlapbach R."/>
            <person name="Sreeman S.M."/>
            <person name="Shimizu K.K."/>
        </authorList>
    </citation>
    <scope>NUCLEOTIDE SEQUENCE</scope>
</reference>
<reference evidence="3" key="1">
    <citation type="journal article" date="2018" name="DNA Res.">
        <title>Multiple hybrid de novo genome assembly of finger millet, an orphan allotetraploid crop.</title>
        <authorList>
            <person name="Hatakeyama M."/>
            <person name="Aluri S."/>
            <person name="Balachadran M.T."/>
            <person name="Sivarajan S.R."/>
            <person name="Patrignani A."/>
            <person name="Gruter S."/>
            <person name="Poveda L."/>
            <person name="Shimizu-Inatsugi R."/>
            <person name="Baeten J."/>
            <person name="Francoijs K.J."/>
            <person name="Nataraja K.N."/>
            <person name="Reddy Y.A.N."/>
            <person name="Phadnis S."/>
            <person name="Ravikumar R.L."/>
            <person name="Schlapbach R."/>
            <person name="Sreeman S.M."/>
            <person name="Shimizu K.K."/>
        </authorList>
    </citation>
    <scope>NUCLEOTIDE SEQUENCE</scope>
</reference>
<keyword evidence="4" id="KW-1185">Reference proteome</keyword>
<sequence>MAMASRLPCFPSGRPSPPAGRSPARREENTMEEELKKLGLKVNHHERNIKFLKSELNAVEEACVDLGNGAAKNIEDEGIAAASSTTTTVWTSTAAHSTFFSFAAGTTITVKLGNYHSSVAAVANNDTSAQESEQLTIQSILDKDKTAAGIICQLKIRHYLLASKMPLMKDILGFVATLGKVNDDNLSRILSEYLGMDNMLALVCKTYDSVKDLEKYDKSGIIDKSSGIHGLGRTVGKVLDGRFTVFCLENLRPFSDVVNIDDPQRKLILQRPRLPGGESPPGFLDFAVNMIHLEQAHMSCLTASGHGLRETLFYSLFSHLQVYKTRADIESSLPWISDGAISLDGGILRPDGSFCLGDSQNLEVKFAVSRSVSSLPEDITDMEEQVKLKNWEKERLLEDMKREEDLLNQVKELYSKQKHELMGYLTQPAITQTAHGSPTVRSPATPGSNPFGAKPSHMR</sequence>
<feature type="compositionally biased region" description="Polar residues" evidence="2">
    <location>
        <begin position="433"/>
        <end position="448"/>
    </location>
</feature>
<dbReference type="AlphaFoldDB" id="A0AAV5EHV3"/>
<name>A0AAV5EHV3_ELECO</name>
<proteinExistence type="predicted"/>